<dbReference type="InterPro" id="IPR022041">
    <property type="entry name" value="Methyltransf_FA"/>
</dbReference>
<feature type="signal peptide" evidence="1">
    <location>
        <begin position="1"/>
        <end position="22"/>
    </location>
</feature>
<dbReference type="PANTHER" id="PTHR36695">
    <property type="entry name" value="AGAP008648-PA"/>
    <property type="match status" value="1"/>
</dbReference>
<feature type="domain" description="Farnesoic acid O-methyl transferase" evidence="2">
    <location>
        <begin position="46"/>
        <end position="167"/>
    </location>
</feature>
<dbReference type="Pfam" id="PF12248">
    <property type="entry name" value="Methyltransf_FA"/>
    <property type="match status" value="1"/>
</dbReference>
<evidence type="ECO:0000313" key="3">
    <source>
        <dbReference type="EMBL" id="KAK2708178.1"/>
    </source>
</evidence>
<dbReference type="Proteomes" id="UP001187531">
    <property type="component" value="Unassembled WGS sequence"/>
</dbReference>
<organism evidence="3 4">
    <name type="scientific">Artemia franciscana</name>
    <name type="common">Brine shrimp</name>
    <name type="synonym">Artemia sanfranciscana</name>
    <dbReference type="NCBI Taxonomy" id="6661"/>
    <lineage>
        <taxon>Eukaryota</taxon>
        <taxon>Metazoa</taxon>
        <taxon>Ecdysozoa</taxon>
        <taxon>Arthropoda</taxon>
        <taxon>Crustacea</taxon>
        <taxon>Branchiopoda</taxon>
        <taxon>Anostraca</taxon>
        <taxon>Artemiidae</taxon>
        <taxon>Artemia</taxon>
    </lineage>
</organism>
<evidence type="ECO:0000256" key="1">
    <source>
        <dbReference type="SAM" id="SignalP"/>
    </source>
</evidence>
<name>A0AA88KV26_ARTSF</name>
<evidence type="ECO:0000259" key="2">
    <source>
        <dbReference type="Pfam" id="PF12248"/>
    </source>
</evidence>
<protein>
    <recommendedName>
        <fullName evidence="2">Farnesoic acid O-methyl transferase domain-containing protein</fullName>
    </recommendedName>
</protein>
<dbReference type="EMBL" id="JAVRJZ010000018">
    <property type="protein sequence ID" value="KAK2708178.1"/>
    <property type="molecule type" value="Genomic_DNA"/>
</dbReference>
<gene>
    <name evidence="3" type="ORF">QYM36_013939</name>
</gene>
<keyword evidence="1" id="KW-0732">Signal</keyword>
<comment type="caution">
    <text evidence="3">The sequence shown here is derived from an EMBL/GenBank/DDBJ whole genome shotgun (WGS) entry which is preliminary data.</text>
</comment>
<accession>A0AA88KV26</accession>
<reference evidence="3" key="1">
    <citation type="submission" date="2023-07" db="EMBL/GenBank/DDBJ databases">
        <title>Chromosome-level genome assembly of Artemia franciscana.</title>
        <authorList>
            <person name="Jo E."/>
        </authorList>
    </citation>
    <scope>NUCLEOTIDE SEQUENCE</scope>
    <source>
        <tissue evidence="3">Whole body</tissue>
    </source>
</reference>
<feature type="chain" id="PRO_5041710804" description="Farnesoic acid O-methyl transferase domain-containing protein" evidence="1">
    <location>
        <begin position="23"/>
        <end position="224"/>
    </location>
</feature>
<sequence>MVLLAVFRIIFVTNLHQGYTLGNSIEGCNIQKITNADYQPIQAFLPKFNHNSTRNTYSETNRTVYLRGHRDARIAMLSIAEPSDEEFGMMYEIAIGAGNNTYSSIRKGKVGSLLDKNFTRTIGILDDEEWKGFWIYHNQETGTIQVALTDDPEYPIMCWVDPSPLRVSENWQVGAWLKNLSLEISVQCNPDVHGVYVEELTSCATTLKCFIYAIFLKVTAQLIL</sequence>
<evidence type="ECO:0000313" key="4">
    <source>
        <dbReference type="Proteomes" id="UP001187531"/>
    </source>
</evidence>
<dbReference type="AlphaFoldDB" id="A0AA88KV26"/>
<keyword evidence="4" id="KW-1185">Reference proteome</keyword>
<proteinExistence type="predicted"/>
<dbReference type="PANTHER" id="PTHR36695:SF12">
    <property type="entry name" value="AGAP008648-PA"/>
    <property type="match status" value="1"/>
</dbReference>